<dbReference type="Proteomes" id="UP000677228">
    <property type="component" value="Unassembled WGS sequence"/>
</dbReference>
<dbReference type="Proteomes" id="UP000681722">
    <property type="component" value="Unassembled WGS sequence"/>
</dbReference>
<evidence type="ECO:0000313" key="5">
    <source>
        <dbReference type="EMBL" id="CAF4184925.1"/>
    </source>
</evidence>
<dbReference type="EMBL" id="CAJNOK010024399">
    <property type="protein sequence ID" value="CAF1376172.1"/>
    <property type="molecule type" value="Genomic_DNA"/>
</dbReference>
<evidence type="ECO:0000313" key="6">
    <source>
        <dbReference type="Proteomes" id="UP000663829"/>
    </source>
</evidence>
<evidence type="ECO:0000259" key="1">
    <source>
        <dbReference type="SMART" id="SM00343"/>
    </source>
</evidence>
<dbReference type="InterPro" id="IPR001878">
    <property type="entry name" value="Znf_CCHC"/>
</dbReference>
<dbReference type="EMBL" id="CAJOBA010046078">
    <property type="protein sequence ID" value="CAF4184925.1"/>
    <property type="molecule type" value="Genomic_DNA"/>
</dbReference>
<accession>A0A814H6L5</accession>
<dbReference type="GO" id="GO:0008270">
    <property type="term" value="F:zinc ion binding"/>
    <property type="evidence" value="ECO:0007669"/>
    <property type="project" value="InterPro"/>
</dbReference>
<dbReference type="SMART" id="SM00343">
    <property type="entry name" value="ZnF_C2HC"/>
    <property type="match status" value="2"/>
</dbReference>
<feature type="domain" description="CCHC-type" evidence="1">
    <location>
        <begin position="116"/>
        <end position="132"/>
    </location>
</feature>
<evidence type="ECO:0000313" key="3">
    <source>
        <dbReference type="EMBL" id="CAF1376172.1"/>
    </source>
</evidence>
<dbReference type="EMBL" id="CAJOBC010003311">
    <property type="protein sequence ID" value="CAF3777316.1"/>
    <property type="molecule type" value="Genomic_DNA"/>
</dbReference>
<dbReference type="Proteomes" id="UP000682733">
    <property type="component" value="Unassembled WGS sequence"/>
</dbReference>
<dbReference type="EMBL" id="CAJNOQ010003311">
    <property type="protein sequence ID" value="CAF1006023.1"/>
    <property type="molecule type" value="Genomic_DNA"/>
</dbReference>
<dbReference type="Gene3D" id="4.10.60.10">
    <property type="entry name" value="Zinc finger, CCHC-type"/>
    <property type="match status" value="1"/>
</dbReference>
<keyword evidence="6" id="KW-1185">Reference proteome</keyword>
<dbReference type="SUPFAM" id="SSF57756">
    <property type="entry name" value="Retrovirus zinc finger-like domains"/>
    <property type="match status" value="1"/>
</dbReference>
<name>A0A814H6L5_9BILA</name>
<dbReference type="OrthoDB" id="422005at2759"/>
<dbReference type="InterPro" id="IPR036875">
    <property type="entry name" value="Znf_CCHC_sf"/>
</dbReference>
<comment type="caution">
    <text evidence="2">The sequence shown here is derived from an EMBL/GenBank/DDBJ whole genome shotgun (WGS) entry which is preliminary data.</text>
</comment>
<proteinExistence type="predicted"/>
<reference evidence="2" key="1">
    <citation type="submission" date="2021-02" db="EMBL/GenBank/DDBJ databases">
        <authorList>
            <person name="Nowell W R."/>
        </authorList>
    </citation>
    <scope>NUCLEOTIDE SEQUENCE</scope>
</reference>
<dbReference type="GO" id="GO:0003676">
    <property type="term" value="F:nucleic acid binding"/>
    <property type="evidence" value="ECO:0007669"/>
    <property type="project" value="InterPro"/>
</dbReference>
<gene>
    <name evidence="2" type="ORF">GPM918_LOCUS14013</name>
    <name evidence="3" type="ORF">OVA965_LOCUS31896</name>
    <name evidence="4" type="ORF">SRO942_LOCUS14013</name>
    <name evidence="5" type="ORF">TMI583_LOCUS32742</name>
</gene>
<feature type="domain" description="CCHC-type" evidence="1">
    <location>
        <begin position="94"/>
        <end position="111"/>
    </location>
</feature>
<evidence type="ECO:0000313" key="4">
    <source>
        <dbReference type="EMBL" id="CAF3777316.1"/>
    </source>
</evidence>
<evidence type="ECO:0000313" key="2">
    <source>
        <dbReference type="EMBL" id="CAF1006023.1"/>
    </source>
</evidence>
<dbReference type="Proteomes" id="UP000663829">
    <property type="component" value="Unassembled WGS sequence"/>
</dbReference>
<organism evidence="2 6">
    <name type="scientific">Didymodactylos carnosus</name>
    <dbReference type="NCBI Taxonomy" id="1234261"/>
    <lineage>
        <taxon>Eukaryota</taxon>
        <taxon>Metazoa</taxon>
        <taxon>Spiralia</taxon>
        <taxon>Gnathifera</taxon>
        <taxon>Rotifera</taxon>
        <taxon>Eurotatoria</taxon>
        <taxon>Bdelloidea</taxon>
        <taxon>Philodinida</taxon>
        <taxon>Philodinidae</taxon>
        <taxon>Didymodactylos</taxon>
    </lineage>
</organism>
<protein>
    <recommendedName>
        <fullName evidence="1">CCHC-type domain-containing protein</fullName>
    </recommendedName>
</protein>
<dbReference type="AlphaFoldDB" id="A0A814H6L5"/>
<sequence>MPNKTPTCYSIVVLNVPPQWDVYQLENDFKMQHSTVVKVERLFINGGKPISKVRVDFSDSREVTGILKQKKILLDENSTAYPVELYIPPMRVLRCYNCQKYNDHIAANCPDLDNPVCFKCGQSHPFSPKCTNQICCAHCQGPHMSGSPQCPVKAAERKKCNDETKKKNNNNTNVRAQQQFGTNPWTNHSNNVLYGQSQATTTNSFIEKLHDAMPTIIVQQKELDAKKENKFSTLAQEFDEYFMPHCTPDSMMSLQR</sequence>